<protein>
    <submittedName>
        <fullName evidence="6">Response regulator transcription factor</fullName>
    </submittedName>
</protein>
<sequence>MENIRVSIVEDLPEIRDGLRFIVSQAAGLSCLAAYGSGEEAYAGLLATPPDIVIMDISLPGETGIACIRRLKGKGFAGQFLMFTVYEDSDQVFEALNAGASGYLLKSAAPEKIISAVQELYEGGSPMSAAIARRVVNSFRSSGEGDKLSSREMEVLTLLSKGYLYKEIAAQLFLSVGTIRQHIHHIYEKLHVQNRTEALNKVFGKM</sequence>
<dbReference type="InterPro" id="IPR016032">
    <property type="entry name" value="Sig_transdc_resp-reg_C-effctor"/>
</dbReference>
<evidence type="ECO:0000256" key="2">
    <source>
        <dbReference type="ARBA" id="ARBA00023125"/>
    </source>
</evidence>
<evidence type="ECO:0000259" key="4">
    <source>
        <dbReference type="PROSITE" id="PS50043"/>
    </source>
</evidence>
<dbReference type="SMART" id="SM00448">
    <property type="entry name" value="REC"/>
    <property type="match status" value="1"/>
</dbReference>
<evidence type="ECO:0000256" key="1">
    <source>
        <dbReference type="ARBA" id="ARBA00022553"/>
    </source>
</evidence>
<dbReference type="InterPro" id="IPR039420">
    <property type="entry name" value="WalR-like"/>
</dbReference>
<feature type="modified residue" description="4-aspartylphosphate" evidence="3">
    <location>
        <position position="56"/>
    </location>
</feature>
<keyword evidence="1 3" id="KW-0597">Phosphoprotein</keyword>
<dbReference type="SUPFAM" id="SSF46894">
    <property type="entry name" value="C-terminal effector domain of the bipartite response regulators"/>
    <property type="match status" value="1"/>
</dbReference>
<dbReference type="CDD" id="cd17535">
    <property type="entry name" value="REC_NarL-like"/>
    <property type="match status" value="1"/>
</dbReference>
<dbReference type="PANTHER" id="PTHR43214">
    <property type="entry name" value="TWO-COMPONENT RESPONSE REGULATOR"/>
    <property type="match status" value="1"/>
</dbReference>
<dbReference type="InterPro" id="IPR058245">
    <property type="entry name" value="NreC/VraR/RcsB-like_REC"/>
</dbReference>
<accession>A0ABR7WLK8</accession>
<evidence type="ECO:0000256" key="3">
    <source>
        <dbReference type="PROSITE-ProRule" id="PRU00169"/>
    </source>
</evidence>
<dbReference type="PRINTS" id="PR00038">
    <property type="entry name" value="HTHLUXR"/>
</dbReference>
<dbReference type="PROSITE" id="PS50043">
    <property type="entry name" value="HTH_LUXR_2"/>
    <property type="match status" value="1"/>
</dbReference>
<dbReference type="SMART" id="SM00421">
    <property type="entry name" value="HTH_LUXR"/>
    <property type="match status" value="1"/>
</dbReference>
<organism evidence="6 7">
    <name type="scientific">Mucilaginibacter pankratovii</name>
    <dbReference type="NCBI Taxonomy" id="2772110"/>
    <lineage>
        <taxon>Bacteria</taxon>
        <taxon>Pseudomonadati</taxon>
        <taxon>Bacteroidota</taxon>
        <taxon>Sphingobacteriia</taxon>
        <taxon>Sphingobacteriales</taxon>
        <taxon>Sphingobacteriaceae</taxon>
        <taxon>Mucilaginibacter</taxon>
    </lineage>
</organism>
<comment type="caution">
    <text evidence="6">The sequence shown here is derived from an EMBL/GenBank/DDBJ whole genome shotgun (WGS) entry which is preliminary data.</text>
</comment>
<dbReference type="PROSITE" id="PS50110">
    <property type="entry name" value="RESPONSE_REGULATORY"/>
    <property type="match status" value="1"/>
</dbReference>
<evidence type="ECO:0000259" key="5">
    <source>
        <dbReference type="PROSITE" id="PS50110"/>
    </source>
</evidence>
<feature type="domain" description="HTH luxR-type" evidence="4">
    <location>
        <begin position="141"/>
        <end position="206"/>
    </location>
</feature>
<dbReference type="PROSITE" id="PS51257">
    <property type="entry name" value="PROKAR_LIPOPROTEIN"/>
    <property type="match status" value="1"/>
</dbReference>
<gene>
    <name evidence="6" type="ORF">IDJ77_04195</name>
</gene>
<feature type="domain" description="Response regulatory" evidence="5">
    <location>
        <begin position="5"/>
        <end position="121"/>
    </location>
</feature>
<dbReference type="InterPro" id="IPR000792">
    <property type="entry name" value="Tscrpt_reg_LuxR_C"/>
</dbReference>
<dbReference type="InterPro" id="IPR011006">
    <property type="entry name" value="CheY-like_superfamily"/>
</dbReference>
<dbReference type="SUPFAM" id="SSF52172">
    <property type="entry name" value="CheY-like"/>
    <property type="match status" value="1"/>
</dbReference>
<dbReference type="CDD" id="cd06170">
    <property type="entry name" value="LuxR_C_like"/>
    <property type="match status" value="1"/>
</dbReference>
<dbReference type="PROSITE" id="PS00622">
    <property type="entry name" value="HTH_LUXR_1"/>
    <property type="match status" value="1"/>
</dbReference>
<keyword evidence="2" id="KW-0238">DNA-binding</keyword>
<reference evidence="6 7" key="1">
    <citation type="submission" date="2020-09" db="EMBL/GenBank/DDBJ databases">
        <title>Novel species of Mucilaginibacter isolated from a glacier on the Tibetan Plateau.</title>
        <authorList>
            <person name="Liu Q."/>
            <person name="Xin Y.-H."/>
        </authorList>
    </citation>
    <scope>NUCLEOTIDE SEQUENCE [LARGE SCALE GENOMIC DNA]</scope>
    <source>
        <strain evidence="6 7">ZT4R22</strain>
    </source>
</reference>
<dbReference type="EMBL" id="JACWMY010000002">
    <property type="protein sequence ID" value="MBD1363003.1"/>
    <property type="molecule type" value="Genomic_DNA"/>
</dbReference>
<keyword evidence="7" id="KW-1185">Reference proteome</keyword>
<dbReference type="PANTHER" id="PTHR43214:SF43">
    <property type="entry name" value="TWO-COMPONENT RESPONSE REGULATOR"/>
    <property type="match status" value="1"/>
</dbReference>
<dbReference type="Pfam" id="PF00196">
    <property type="entry name" value="GerE"/>
    <property type="match status" value="1"/>
</dbReference>
<evidence type="ECO:0000313" key="7">
    <source>
        <dbReference type="Proteomes" id="UP000606600"/>
    </source>
</evidence>
<dbReference type="RefSeq" id="WP_191187678.1">
    <property type="nucleotide sequence ID" value="NZ_JACWMY010000002.1"/>
</dbReference>
<dbReference type="InterPro" id="IPR001789">
    <property type="entry name" value="Sig_transdc_resp-reg_receiver"/>
</dbReference>
<name>A0ABR7WLK8_9SPHI</name>
<dbReference type="Proteomes" id="UP000606600">
    <property type="component" value="Unassembled WGS sequence"/>
</dbReference>
<proteinExistence type="predicted"/>
<dbReference type="Pfam" id="PF00072">
    <property type="entry name" value="Response_reg"/>
    <property type="match status" value="1"/>
</dbReference>
<evidence type="ECO:0000313" key="6">
    <source>
        <dbReference type="EMBL" id="MBD1363003.1"/>
    </source>
</evidence>
<dbReference type="Gene3D" id="3.40.50.2300">
    <property type="match status" value="1"/>
</dbReference>